<dbReference type="SUPFAM" id="SSF141678">
    <property type="entry name" value="MAL13P1.257-like"/>
    <property type="match status" value="1"/>
</dbReference>
<accession>A0ABY6UUT4</accession>
<feature type="compositionally biased region" description="Basic residues" evidence="4">
    <location>
        <begin position="289"/>
        <end position="298"/>
    </location>
</feature>
<protein>
    <recommendedName>
        <fullName evidence="7">DUF866-domain-containing protein</fullName>
    </recommendedName>
</protein>
<name>A0ABY6UUT4_BIOOC</name>
<feature type="compositionally biased region" description="Polar residues" evidence="4">
    <location>
        <begin position="337"/>
        <end position="348"/>
    </location>
</feature>
<dbReference type="InterPro" id="IPR007175">
    <property type="entry name" value="Rpr2/Snm1/Rpp21"/>
</dbReference>
<feature type="compositionally biased region" description="Basic residues" evidence="4">
    <location>
        <begin position="245"/>
        <end position="254"/>
    </location>
</feature>
<dbReference type="EMBL" id="CABFNS010000904">
    <property type="protein sequence ID" value="VUC35169.1"/>
    <property type="molecule type" value="Genomic_DNA"/>
</dbReference>
<evidence type="ECO:0000256" key="3">
    <source>
        <dbReference type="ARBA" id="ARBA00022833"/>
    </source>
</evidence>
<evidence type="ECO:0008006" key="7">
    <source>
        <dbReference type="Google" id="ProtNLM"/>
    </source>
</evidence>
<feature type="region of interest" description="Disordered" evidence="4">
    <location>
        <begin position="289"/>
        <end position="356"/>
    </location>
</feature>
<organism evidence="5 6">
    <name type="scientific">Bionectria ochroleuca</name>
    <name type="common">Gliocladium roseum</name>
    <dbReference type="NCBI Taxonomy" id="29856"/>
    <lineage>
        <taxon>Eukaryota</taxon>
        <taxon>Fungi</taxon>
        <taxon>Dikarya</taxon>
        <taxon>Ascomycota</taxon>
        <taxon>Pezizomycotina</taxon>
        <taxon>Sordariomycetes</taxon>
        <taxon>Hypocreomycetidae</taxon>
        <taxon>Hypocreales</taxon>
        <taxon>Bionectriaceae</taxon>
        <taxon>Clonostachys</taxon>
    </lineage>
</organism>
<dbReference type="InterPro" id="IPR008584">
    <property type="entry name" value="CXXC_Zn-binding_euk"/>
</dbReference>
<comment type="similarity">
    <text evidence="1">Belongs to the UPF0587 family.</text>
</comment>
<sequence>MLTLVLTAELNGVTNLRPQDTEENPFWFMFKVQCTSCRETHANTVGVNRFEANELSGSRGEANFVWKCKNCKRESSASIKAAATPYEQAEPPKKQKIIEFDCRGLEFTEFHPEGEWLAEGIDSNTKFTAIELVDGEWFDYDEKAGDEHPYHFYGFTSLPESIPHTDAFSSTMETPQLSKTIDYLTDAAHFLHETAPETAAHLMVQRRHLMYEHKLSPHESQRQHVCGACGHIMIPGTGSTSRLQSLRHGRKKSQPFKSTTKSMTKTITCGMCDGKTQIGLADSVAPVRYKSRKPRSMKTKTLEETFSSTGTDQPKVSSNAGSKKRAKNRKAGLQALLSGQRQQQSNPLSLADFMKK</sequence>
<proteinExistence type="inferred from homology"/>
<dbReference type="Pfam" id="PF04032">
    <property type="entry name" value="Rpr2"/>
    <property type="match status" value="1"/>
</dbReference>
<dbReference type="PANTHER" id="PTHR12857">
    <property type="entry name" value="CXXC MOTIF CONTAINING ZINC BINDING PROTEIN"/>
    <property type="match status" value="1"/>
</dbReference>
<reference evidence="5 6" key="1">
    <citation type="submission" date="2019-06" db="EMBL/GenBank/DDBJ databases">
        <authorList>
            <person name="Broberg M."/>
        </authorList>
    </citation>
    <scope>NUCLEOTIDE SEQUENCE [LARGE SCALE GENOMIC DNA]</scope>
</reference>
<dbReference type="Proteomes" id="UP000766486">
    <property type="component" value="Unassembled WGS sequence"/>
</dbReference>
<feature type="region of interest" description="Disordered" evidence="4">
    <location>
        <begin position="240"/>
        <end position="261"/>
    </location>
</feature>
<evidence type="ECO:0000256" key="4">
    <source>
        <dbReference type="SAM" id="MobiDB-lite"/>
    </source>
</evidence>
<dbReference type="PANTHER" id="PTHR12857:SF0">
    <property type="entry name" value="CXXC MOTIF CONTAINING ZINC BINDING PROTEIN"/>
    <property type="match status" value="1"/>
</dbReference>
<feature type="compositionally biased region" description="Polar residues" evidence="4">
    <location>
        <begin position="304"/>
        <end position="321"/>
    </location>
</feature>
<keyword evidence="6" id="KW-1185">Reference proteome</keyword>
<dbReference type="Pfam" id="PF05907">
    <property type="entry name" value="CXXC_Zn-b_euk"/>
    <property type="match status" value="1"/>
</dbReference>
<keyword evidence="2" id="KW-0479">Metal-binding</keyword>
<evidence type="ECO:0000313" key="6">
    <source>
        <dbReference type="Proteomes" id="UP000766486"/>
    </source>
</evidence>
<keyword evidence="3" id="KW-0862">Zinc</keyword>
<evidence type="ECO:0000313" key="5">
    <source>
        <dbReference type="EMBL" id="VUC35169.1"/>
    </source>
</evidence>
<gene>
    <name evidence="5" type="ORF">CLO192961_LOCUS403315</name>
</gene>
<evidence type="ECO:0000256" key="2">
    <source>
        <dbReference type="ARBA" id="ARBA00022723"/>
    </source>
</evidence>
<comment type="caution">
    <text evidence="5">The sequence shown here is derived from an EMBL/GenBank/DDBJ whole genome shotgun (WGS) entry which is preliminary data.</text>
</comment>
<evidence type="ECO:0000256" key="1">
    <source>
        <dbReference type="ARBA" id="ARBA00007818"/>
    </source>
</evidence>